<evidence type="ECO:0008006" key="4">
    <source>
        <dbReference type="Google" id="ProtNLM"/>
    </source>
</evidence>
<keyword evidence="1" id="KW-0472">Membrane</keyword>
<evidence type="ECO:0000313" key="3">
    <source>
        <dbReference type="Proteomes" id="UP000287177"/>
    </source>
</evidence>
<gene>
    <name evidence="2" type="ORF">MELE44368_18655</name>
</gene>
<dbReference type="AlphaFoldDB" id="A0A439DUE0"/>
<evidence type="ECO:0000313" key="2">
    <source>
        <dbReference type="EMBL" id="RWA20219.1"/>
    </source>
</evidence>
<feature type="transmembrane region" description="Helical" evidence="1">
    <location>
        <begin position="121"/>
        <end position="144"/>
    </location>
</feature>
<feature type="transmembrane region" description="Helical" evidence="1">
    <location>
        <begin position="89"/>
        <end position="109"/>
    </location>
</feature>
<keyword evidence="1" id="KW-0812">Transmembrane</keyword>
<sequence length="168" mass="18744">MRTGLQHTQVERALRDIEHRVLEEVWISGTRRVAAAVAATALGIAAVLHWWGTNAAEHPAVIPHVTTVILLLAWMVSVLALCMRRFRWCCAAVCTSWVSTVTSVGALWWRQTAQASYPLVWITVGCLAAVVLTTVWFGVILTPLDRSQPDMRKLHHQPVTGEDRNVYP</sequence>
<protein>
    <recommendedName>
        <fullName evidence="4">Transmembrane protein</fullName>
    </recommendedName>
</protein>
<keyword evidence="1" id="KW-1133">Transmembrane helix</keyword>
<name>A0A439DUE0_9MYCO</name>
<evidence type="ECO:0000256" key="1">
    <source>
        <dbReference type="SAM" id="Phobius"/>
    </source>
</evidence>
<dbReference type="RefSeq" id="WP_128108660.1">
    <property type="nucleotide sequence ID" value="NZ_ATDN01000014.1"/>
</dbReference>
<organism evidence="2 3">
    <name type="scientific">Mycolicibacterium elephantis DSM 44368</name>
    <dbReference type="NCBI Taxonomy" id="1335622"/>
    <lineage>
        <taxon>Bacteria</taxon>
        <taxon>Bacillati</taxon>
        <taxon>Actinomycetota</taxon>
        <taxon>Actinomycetes</taxon>
        <taxon>Mycobacteriales</taxon>
        <taxon>Mycobacteriaceae</taxon>
        <taxon>Mycolicibacterium</taxon>
    </lineage>
</organism>
<accession>A0A439DUE0</accession>
<feature type="transmembrane region" description="Helical" evidence="1">
    <location>
        <begin position="33"/>
        <end position="52"/>
    </location>
</feature>
<dbReference type="Proteomes" id="UP000287177">
    <property type="component" value="Unassembled WGS sequence"/>
</dbReference>
<reference evidence="2 3" key="1">
    <citation type="submission" date="2013-06" db="EMBL/GenBank/DDBJ databases">
        <title>The draft sequence of the Mycobacterium elephantis genome.</title>
        <authorList>
            <person name="Pettersson F.B."/>
            <person name="Das S."/>
            <person name="Dasgupta S."/>
            <person name="Bhattacharya A."/>
            <person name="Kirsebom L.A."/>
        </authorList>
    </citation>
    <scope>NUCLEOTIDE SEQUENCE [LARGE SCALE GENOMIC DNA]</scope>
    <source>
        <strain evidence="2 3">DSM 44368</strain>
    </source>
</reference>
<feature type="transmembrane region" description="Helical" evidence="1">
    <location>
        <begin position="64"/>
        <end position="82"/>
    </location>
</feature>
<comment type="caution">
    <text evidence="2">The sequence shown here is derived from an EMBL/GenBank/DDBJ whole genome shotgun (WGS) entry which is preliminary data.</text>
</comment>
<dbReference type="EMBL" id="ATDN01000014">
    <property type="protein sequence ID" value="RWA20219.1"/>
    <property type="molecule type" value="Genomic_DNA"/>
</dbReference>
<proteinExistence type="predicted"/>
<keyword evidence="3" id="KW-1185">Reference proteome</keyword>